<sequence>MSIFSKINQKILERFPSVWNTKLVWILLITFCIHLVFFIIGIISHLDPVSLQGYYVADDYFESGFILANVVISILIIVGWLVYMFKNNSFKNFYPTSSFSLFGQFVQYFIIIFASTTFYYSYMFGFQTYINTKYDDATMIKQVELINKVYPFLTFDPNEYLITQKQYPKVFANLYCETDPSKIDFSKKVYTYYDSYYQFNEVYSVTVTERDSLGRFVYPQREAENYIPLAYSNEQEKKCIFYFKKNVADVSDYIKNANMNFGNFSNVLYTFGTGKGYNYNRFYDEYPQEKEADSSIGMRQNKQVVELLKRANKQEFKQLFNEFLALSDSYQIKHNLTDEIWLKLVFNPPTFDVQNFILKNKPVLDGYNDYPTYYESQVIAHEVAHEVAPEVVAAEAVTYSNGEGNTQENPLVTERREFIKNATKMNYYEIDNLKSLLANVDEVKNNNFVADSIAIFLWMAFSFSTLIFSFRVTNLRALLFSIISAGVVGLVSSLFFIGIAFVAGEKIIFMVFYYGIILGAFIILMPLIAPNFGSKLFRSILINISLNGFVAYVFLIIGTIAAHQESACRELNAKLIEYKPCDTILDSMGISFWSFTFLICGILFILLYSSVIKKWKASPE</sequence>
<feature type="transmembrane region" description="Helical" evidence="1">
    <location>
        <begin position="105"/>
        <end position="124"/>
    </location>
</feature>
<gene>
    <name evidence="2" type="ORF">EG240_12510</name>
</gene>
<keyword evidence="1" id="KW-1133">Transmembrane helix</keyword>
<feature type="transmembrane region" description="Helical" evidence="1">
    <location>
        <begin position="540"/>
        <end position="562"/>
    </location>
</feature>
<dbReference type="OrthoDB" id="996104at2"/>
<proteinExistence type="predicted"/>
<organism evidence="2 3">
    <name type="scientific">Paenimyroides tangerinum</name>
    <dbReference type="NCBI Taxonomy" id="2488728"/>
    <lineage>
        <taxon>Bacteria</taxon>
        <taxon>Pseudomonadati</taxon>
        <taxon>Bacteroidota</taxon>
        <taxon>Flavobacteriia</taxon>
        <taxon>Flavobacteriales</taxon>
        <taxon>Flavobacteriaceae</taxon>
        <taxon>Paenimyroides</taxon>
    </lineage>
</organism>
<feature type="transmembrane region" description="Helical" evidence="1">
    <location>
        <begin position="64"/>
        <end position="85"/>
    </location>
</feature>
<dbReference type="RefSeq" id="WP_125019729.1">
    <property type="nucleotide sequence ID" value="NZ_RQVQ01000032.1"/>
</dbReference>
<accession>A0A3P3W5D1</accession>
<protein>
    <submittedName>
        <fullName evidence="2">Uncharacterized protein</fullName>
    </submittedName>
</protein>
<evidence type="ECO:0000313" key="3">
    <source>
        <dbReference type="Proteomes" id="UP000275719"/>
    </source>
</evidence>
<feature type="transmembrane region" description="Helical" evidence="1">
    <location>
        <begin position="507"/>
        <end position="528"/>
    </location>
</feature>
<feature type="transmembrane region" description="Helical" evidence="1">
    <location>
        <begin position="477"/>
        <end position="501"/>
    </location>
</feature>
<feature type="transmembrane region" description="Helical" evidence="1">
    <location>
        <begin position="23"/>
        <end position="44"/>
    </location>
</feature>
<evidence type="ECO:0000313" key="2">
    <source>
        <dbReference type="EMBL" id="RRJ89186.1"/>
    </source>
</evidence>
<feature type="transmembrane region" description="Helical" evidence="1">
    <location>
        <begin position="590"/>
        <end position="608"/>
    </location>
</feature>
<keyword evidence="1" id="KW-0812">Transmembrane</keyword>
<comment type="caution">
    <text evidence="2">The sequence shown here is derived from an EMBL/GenBank/DDBJ whole genome shotgun (WGS) entry which is preliminary data.</text>
</comment>
<dbReference type="AlphaFoldDB" id="A0A3P3W5D1"/>
<keyword evidence="3" id="KW-1185">Reference proteome</keyword>
<name>A0A3P3W5D1_9FLAO</name>
<reference evidence="2 3" key="1">
    <citation type="submission" date="2018-11" db="EMBL/GenBank/DDBJ databases">
        <title>Flavobacterium sp. nov., YIM 102701-2 draft genome.</title>
        <authorList>
            <person name="Li G."/>
            <person name="Jiang Y."/>
        </authorList>
    </citation>
    <scope>NUCLEOTIDE SEQUENCE [LARGE SCALE GENOMIC DNA]</scope>
    <source>
        <strain evidence="2 3">YIM 102701-2</strain>
    </source>
</reference>
<dbReference type="EMBL" id="RQVQ01000032">
    <property type="protein sequence ID" value="RRJ89186.1"/>
    <property type="molecule type" value="Genomic_DNA"/>
</dbReference>
<dbReference type="Proteomes" id="UP000275719">
    <property type="component" value="Unassembled WGS sequence"/>
</dbReference>
<evidence type="ECO:0000256" key="1">
    <source>
        <dbReference type="SAM" id="Phobius"/>
    </source>
</evidence>
<feature type="transmembrane region" description="Helical" evidence="1">
    <location>
        <begin position="448"/>
        <end position="470"/>
    </location>
</feature>
<keyword evidence="1" id="KW-0472">Membrane</keyword>